<gene>
    <name evidence="3" type="ORF">SAMN04487926_1189</name>
</gene>
<keyword evidence="4" id="KW-1185">Reference proteome</keyword>
<dbReference type="SUPFAM" id="SSF54593">
    <property type="entry name" value="Glyoxalase/Bleomycin resistance protein/Dihydroxybiphenyl dioxygenase"/>
    <property type="match status" value="1"/>
</dbReference>
<dbReference type="GO" id="GO:0004462">
    <property type="term" value="F:lactoylglutathione lyase activity"/>
    <property type="evidence" value="ECO:0007669"/>
    <property type="project" value="InterPro"/>
</dbReference>
<evidence type="ECO:0000313" key="4">
    <source>
        <dbReference type="Proteomes" id="UP000198900"/>
    </source>
</evidence>
<sequence length="310" mass="34759">MTSVRDIAYVRYQATDLDSMERFLSDFGLVLATKTDRALYMRARGGSHHVHITEAGDLNRPIGFGLFADSEEGLRAFAEFVGEPVEDNPEPGGGKRVRTRDPSGFVIDLLYGQQRVEPLPHRQGIAMNFDSSRSRRGKAVRLKPSPSEVLRLGHVAILVPDFRASYAFYRDALGMKPSDLYYAGSETNEIAAFMRCGLGGEWTDHHTVALVSSSNGEARFDHSAFEVVDLDDVMQGGQYLRSRGYMHSWGVGRHVQGSQIFDYWRDPFGNKIEHWTDGDLVNDETPVGRAPISNDELQQWAPPLTPEFFE</sequence>
<dbReference type="GO" id="GO:0004493">
    <property type="term" value="F:methylmalonyl-CoA epimerase activity"/>
    <property type="evidence" value="ECO:0007669"/>
    <property type="project" value="TreeGrafter"/>
</dbReference>
<dbReference type="InterPro" id="IPR029068">
    <property type="entry name" value="Glyas_Bleomycin-R_OHBP_Dase"/>
</dbReference>
<proteinExistence type="predicted"/>
<protein>
    <submittedName>
        <fullName evidence="3">Catechol 2,3-dioxygenase</fullName>
    </submittedName>
</protein>
<dbReference type="PANTHER" id="PTHR43048:SF3">
    <property type="entry name" value="METHYLMALONYL-COA EPIMERASE, MITOCHONDRIAL"/>
    <property type="match status" value="1"/>
</dbReference>
<dbReference type="PANTHER" id="PTHR43048">
    <property type="entry name" value="METHYLMALONYL-COA EPIMERASE"/>
    <property type="match status" value="1"/>
</dbReference>
<evidence type="ECO:0000313" key="3">
    <source>
        <dbReference type="EMBL" id="SDI49518.1"/>
    </source>
</evidence>
<reference evidence="3" key="1">
    <citation type="submission" date="2016-10" db="EMBL/GenBank/DDBJ databases">
        <authorList>
            <person name="Varghese N."/>
            <person name="Submissions S."/>
        </authorList>
    </citation>
    <scope>NUCLEOTIDE SEQUENCE [LARGE SCALE GENOMIC DNA]</scope>
    <source>
        <strain evidence="3">YR281</strain>
    </source>
</reference>
<accession>A0A7Z7BAW9</accession>
<dbReference type="GO" id="GO:0051213">
    <property type="term" value="F:dioxygenase activity"/>
    <property type="evidence" value="ECO:0007669"/>
    <property type="project" value="UniProtKB-KW"/>
</dbReference>
<dbReference type="GO" id="GO:0046872">
    <property type="term" value="F:metal ion binding"/>
    <property type="evidence" value="ECO:0007669"/>
    <property type="project" value="UniProtKB-KW"/>
</dbReference>
<dbReference type="PROSITE" id="PS51819">
    <property type="entry name" value="VOC"/>
    <property type="match status" value="1"/>
</dbReference>
<evidence type="ECO:0000259" key="2">
    <source>
        <dbReference type="PROSITE" id="PS51819"/>
    </source>
</evidence>
<dbReference type="GO" id="GO:0046491">
    <property type="term" value="P:L-methylmalonyl-CoA metabolic process"/>
    <property type="evidence" value="ECO:0007669"/>
    <property type="project" value="TreeGrafter"/>
</dbReference>
<dbReference type="InterPro" id="IPR037523">
    <property type="entry name" value="VOC_core"/>
</dbReference>
<dbReference type="Pfam" id="PF00903">
    <property type="entry name" value="Glyoxalase"/>
    <property type="match status" value="1"/>
</dbReference>
<comment type="caution">
    <text evidence="3">The sequence shown here is derived from an EMBL/GenBank/DDBJ whole genome shotgun (WGS) entry which is preliminary data.</text>
</comment>
<dbReference type="AlphaFoldDB" id="A0A7Z7BAW9"/>
<keyword evidence="1" id="KW-0479">Metal-binding</keyword>
<name>A0A7Z7BAW9_9BURK</name>
<dbReference type="InterPro" id="IPR018146">
    <property type="entry name" value="Glyoxalase_1_CS"/>
</dbReference>
<evidence type="ECO:0000256" key="1">
    <source>
        <dbReference type="ARBA" id="ARBA00022723"/>
    </source>
</evidence>
<dbReference type="EMBL" id="FNDI01000018">
    <property type="protein sequence ID" value="SDI49518.1"/>
    <property type="molecule type" value="Genomic_DNA"/>
</dbReference>
<dbReference type="Proteomes" id="UP000198900">
    <property type="component" value="Unassembled WGS sequence"/>
</dbReference>
<feature type="domain" description="VOC" evidence="2">
    <location>
        <begin position="151"/>
        <end position="277"/>
    </location>
</feature>
<dbReference type="Gene3D" id="3.10.180.10">
    <property type="entry name" value="2,3-Dihydroxybiphenyl 1,2-Dioxygenase, domain 1"/>
    <property type="match status" value="2"/>
</dbReference>
<dbReference type="PROSITE" id="PS00934">
    <property type="entry name" value="GLYOXALASE_I_1"/>
    <property type="match status" value="1"/>
</dbReference>
<dbReference type="InterPro" id="IPR051785">
    <property type="entry name" value="MMCE/EMCE_epimerase"/>
</dbReference>
<dbReference type="InterPro" id="IPR004360">
    <property type="entry name" value="Glyas_Fos-R_dOase_dom"/>
</dbReference>
<organism evidence="3 4">
    <name type="scientific">Paraburkholderia steynii</name>
    <dbReference type="NCBI Taxonomy" id="1245441"/>
    <lineage>
        <taxon>Bacteria</taxon>
        <taxon>Pseudomonadati</taxon>
        <taxon>Pseudomonadota</taxon>
        <taxon>Betaproteobacteria</taxon>
        <taxon>Burkholderiales</taxon>
        <taxon>Burkholderiaceae</taxon>
        <taxon>Paraburkholderia</taxon>
    </lineage>
</organism>